<evidence type="ECO:0000313" key="5">
    <source>
        <dbReference type="Proteomes" id="UP000194857"/>
    </source>
</evidence>
<dbReference type="Proteomes" id="UP000194857">
    <property type="component" value="Unassembled WGS sequence"/>
</dbReference>
<dbReference type="AlphaFoldDB" id="A0A069Q9Q3"/>
<protein>
    <submittedName>
        <fullName evidence="1">Uncharacterized protein</fullName>
    </submittedName>
</protein>
<reference evidence="4" key="2">
    <citation type="submission" date="2015-06" db="EMBL/GenBank/DDBJ databases">
        <authorList>
            <person name="Radhakrishnan Rajesh"/>
            <person name="Underwood Anthony"/>
            <person name="Al-Shahib Ali"/>
        </authorList>
    </citation>
    <scope>NUCLEOTIDE SEQUENCE [LARGE SCALE GENOMIC DNA]</scope>
    <source>
        <strain evidence="4">P19_London_7_VIM_2_05_10</strain>
    </source>
</reference>
<evidence type="ECO:0000313" key="6">
    <source>
        <dbReference type="Proteomes" id="UP000284767"/>
    </source>
</evidence>
<evidence type="ECO:0000313" key="1">
    <source>
        <dbReference type="EMBL" id="CRO56277.1"/>
    </source>
</evidence>
<evidence type="ECO:0000313" key="2">
    <source>
        <dbReference type="EMBL" id="OTI60318.1"/>
    </source>
</evidence>
<proteinExistence type="predicted"/>
<evidence type="ECO:0000313" key="4">
    <source>
        <dbReference type="Proteomes" id="UP000045039"/>
    </source>
</evidence>
<evidence type="ECO:0000313" key="3">
    <source>
        <dbReference type="EMBL" id="RPM19281.1"/>
    </source>
</evidence>
<reference evidence="3 6" key="4">
    <citation type="submission" date="2017-08" db="EMBL/GenBank/DDBJ databases">
        <authorList>
            <person name="Feschi L."/>
            <person name="Jeukens J."/>
            <person name="Emond-Rheault J.-G."/>
            <person name="Kukavica-Ibrulj I."/>
            <person name="Boyle B."/>
            <person name="Levesque R.C."/>
        </authorList>
    </citation>
    <scope>NUCLEOTIDE SEQUENCE [LARGE SCALE GENOMIC DNA]</scope>
    <source>
        <strain evidence="3 6">PA-W36</strain>
    </source>
</reference>
<organism evidence="1 4">
    <name type="scientific">Pseudomonas aeruginosa</name>
    <dbReference type="NCBI Taxonomy" id="287"/>
    <lineage>
        <taxon>Bacteria</taxon>
        <taxon>Pseudomonadati</taxon>
        <taxon>Pseudomonadota</taxon>
        <taxon>Gammaproteobacteria</taxon>
        <taxon>Pseudomonadales</taxon>
        <taxon>Pseudomonadaceae</taxon>
        <taxon>Pseudomonas</taxon>
    </lineage>
</organism>
<reference evidence="2 5" key="3">
    <citation type="submission" date="2017-05" db="EMBL/GenBank/DDBJ databases">
        <authorList>
            <person name="Song R."/>
            <person name="Chenine A.L."/>
            <person name="Ruprecht R.M."/>
        </authorList>
    </citation>
    <scope>NUCLEOTIDE SEQUENCE [LARGE SCALE GENOMIC DNA]</scope>
    <source>
        <strain evidence="2 5">S567_C10_BS</strain>
    </source>
</reference>
<sequence length="354" mass="41087">MHTLYWRDLESPANGEWLGLAVQVEGAHRAPSFLHLQSGGQARIRLMRGDQPLLWATQLPYHDGIWLVKSLVAASPAQASVPPIDSPTLEALRGLRGEARYKAWSRYFVETLRTSPGSCLEAGRWLLRLSLAEQVPAWQPPQSHDPRERVLERWRYRSVGRDALLPDWRFYSLEKVLDDDWVQWLDWWGRDNDALIALRRVEDDEGRVKWWRKKAREGELPPVLALRLNCLDACVILDGHCRLRAGLLENVAPEILVLCAYDEQPMPVDTAQRERVLQSLAQRVDAPVRRGRRPLDSEQLNQVLLRLFDDRPWPRVLTRARAVLKEEQWCAEVRDWLAARERLDALEPIIRRVE</sequence>
<dbReference type="OMA" id="RIDSYWD"/>
<dbReference type="EMBL" id="NFFZ01000009">
    <property type="protein sequence ID" value="OTI60318.1"/>
    <property type="molecule type" value="Genomic_DNA"/>
</dbReference>
<gene>
    <name evidence="2" type="ORF">CAZ10_18725</name>
    <name evidence="3" type="ORF">IPC1295_08975</name>
    <name evidence="1" type="ORF">PAERUG_P19_London_7_VIM_2_05_10_01962</name>
</gene>
<accession>A0A1S1C6W1</accession>
<reference evidence="1" key="1">
    <citation type="submission" date="2015-06" db="EMBL/GenBank/DDBJ databases">
        <authorList>
            <person name="Radhakrishnan R."/>
            <person name="Underwood A."/>
            <person name="Al-Shahib A."/>
        </authorList>
    </citation>
    <scope>NUCLEOTIDE SEQUENCE</scope>
    <source>
        <strain evidence="1">P19_London_7_VIM_2_05_10</strain>
    </source>
</reference>
<dbReference type="RefSeq" id="WP_003101600.1">
    <property type="nucleotide sequence ID" value="NZ_AP014839.1"/>
</dbReference>
<comment type="caution">
    <text evidence="1">The sequence shown here is derived from an EMBL/GenBank/DDBJ whole genome shotgun (WGS) entry which is preliminary data.</text>
</comment>
<reference evidence="3 6" key="5">
    <citation type="submission" date="2019-01" db="EMBL/GenBank/DDBJ databases">
        <title>The Pseudomonas aeruginosa pan-genome provides new insights on its population structure, horizontal gene transfer and pathogenicity.</title>
        <authorList>
            <person name="Freschi L."/>
            <person name="Vincent A.T."/>
            <person name="Jeukens J."/>
            <person name="Emond-Rheault J.-G."/>
            <person name="Kukavica-Ibrulj I."/>
            <person name="Dupont M.-J."/>
            <person name="Charette S.J."/>
            <person name="Boyle B."/>
            <person name="Levesque R.C."/>
        </authorList>
    </citation>
    <scope>NUCLEOTIDE SEQUENCE [LARGE SCALE GENOMIC DNA]</scope>
    <source>
        <strain evidence="3 6">PA-W36</strain>
    </source>
</reference>
<dbReference type="EMBL" id="CVVU01000111">
    <property type="protein sequence ID" value="CRO56277.1"/>
    <property type="molecule type" value="Genomic_DNA"/>
</dbReference>
<accession>A0A069Q9Q3</accession>
<name>A0A069Q9Q3_PSEAI</name>
<dbReference type="eggNOG" id="ENOG502ZA2V">
    <property type="taxonomic scope" value="Bacteria"/>
</dbReference>
<dbReference type="Proteomes" id="UP000045039">
    <property type="component" value="Unassembled WGS sequence"/>
</dbReference>
<dbReference type="EMBL" id="NSNE01000004">
    <property type="protein sequence ID" value="RPM19281.1"/>
    <property type="molecule type" value="Genomic_DNA"/>
</dbReference>
<dbReference type="Proteomes" id="UP000284767">
    <property type="component" value="Unassembled WGS sequence"/>
</dbReference>